<gene>
    <name evidence="7" type="ORF">GCM10007380_01060</name>
</gene>
<organism evidence="7 8">
    <name type="scientific">Gottfriedia solisilvae</name>
    <dbReference type="NCBI Taxonomy" id="1516104"/>
    <lineage>
        <taxon>Bacteria</taxon>
        <taxon>Bacillati</taxon>
        <taxon>Bacillota</taxon>
        <taxon>Bacilli</taxon>
        <taxon>Bacillales</taxon>
        <taxon>Bacillaceae</taxon>
        <taxon>Gottfriedia</taxon>
    </lineage>
</organism>
<dbReference type="Pfam" id="PF13416">
    <property type="entry name" value="SBP_bac_8"/>
    <property type="match status" value="1"/>
</dbReference>
<protein>
    <recommendedName>
        <fullName evidence="5 6">Maltodextrin-binding protein</fullName>
    </recommendedName>
</protein>
<dbReference type="PROSITE" id="PS51257">
    <property type="entry name" value="PROKAR_LIPOPROTEIN"/>
    <property type="match status" value="1"/>
</dbReference>
<dbReference type="GO" id="GO:0015768">
    <property type="term" value="P:maltose transport"/>
    <property type="evidence" value="ECO:0007669"/>
    <property type="project" value="TreeGrafter"/>
</dbReference>
<comment type="caution">
    <text evidence="7">The sequence shown here is derived from an EMBL/GenBank/DDBJ whole genome shotgun (WGS) entry which is preliminary data.</text>
</comment>
<dbReference type="OrthoDB" id="9766758at2"/>
<dbReference type="GO" id="GO:0042956">
    <property type="term" value="P:maltodextrin transmembrane transport"/>
    <property type="evidence" value="ECO:0007669"/>
    <property type="project" value="TreeGrafter"/>
</dbReference>
<dbReference type="AlphaFoldDB" id="A0A8J3ABK8"/>
<dbReference type="GO" id="GO:0015144">
    <property type="term" value="F:carbohydrate transmembrane transporter activity"/>
    <property type="evidence" value="ECO:0007669"/>
    <property type="project" value="InterPro"/>
</dbReference>
<dbReference type="GO" id="GO:1901982">
    <property type="term" value="F:maltose binding"/>
    <property type="evidence" value="ECO:0007669"/>
    <property type="project" value="TreeGrafter"/>
</dbReference>
<keyword evidence="8" id="KW-1185">Reference proteome</keyword>
<comment type="subcellular location">
    <subcellularLocation>
        <location evidence="6">Cell membrane</location>
        <topology evidence="6">Lipid-anchor</topology>
    </subcellularLocation>
</comment>
<dbReference type="CDD" id="cd13586">
    <property type="entry name" value="PBP2_Maltose_binding_like"/>
    <property type="match status" value="1"/>
</dbReference>
<evidence type="ECO:0000256" key="1">
    <source>
        <dbReference type="ARBA" id="ARBA00008520"/>
    </source>
</evidence>
<evidence type="ECO:0000313" key="8">
    <source>
        <dbReference type="Proteomes" id="UP000626244"/>
    </source>
</evidence>
<reference evidence="8" key="1">
    <citation type="journal article" date="2019" name="Int. J. Syst. Evol. Microbiol.">
        <title>The Global Catalogue of Microorganisms (GCM) 10K type strain sequencing project: providing services to taxonomists for standard genome sequencing and annotation.</title>
        <authorList>
            <consortium name="The Broad Institute Genomics Platform"/>
            <consortium name="The Broad Institute Genome Sequencing Center for Infectious Disease"/>
            <person name="Wu L."/>
            <person name="Ma J."/>
        </authorList>
    </citation>
    <scope>NUCLEOTIDE SEQUENCE [LARGE SCALE GENOMIC DNA]</scope>
    <source>
        <strain evidence="8">CGMCC 1.14993</strain>
    </source>
</reference>
<feature type="chain" id="PRO_5039744368" description="Maltodextrin-binding protein" evidence="6">
    <location>
        <begin position="22"/>
        <end position="447"/>
    </location>
</feature>
<keyword evidence="3 6" id="KW-0762">Sugar transport</keyword>
<dbReference type="PANTHER" id="PTHR30061:SF50">
    <property type="entry name" value="MALTOSE_MALTODEXTRIN-BINDING PERIPLASMIC PROTEIN"/>
    <property type="match status" value="1"/>
</dbReference>
<sequence>MKLKSMFAVFATVSLSLGALAGCGSSKDTANSAKDKKKDDLPWDEQAKGYKMEEEVLNGEAPLKVWLDNDDYANAIIEAFNAKYPKVKIEYEKVGAVDTRAKMELDGEAGLGADVFVQPHDGIGASLESAIIGPMGQYTDQIKDRFLDSSVGTVMSDGQAYGVPISTESVALFYNKTLLKELTGSDAAPTDWSQISELAKTYNNKKKNQWTVRWEVGNSYMSYFFLSANGYDLFGKDGTDASKIGFDTEEAKAGLEALKAVRPEWDVNSADATNDTTTLEFAKGKTPFLITGPWAIGDVKKGAEKNKFEFGIAQLPKINGNQPVTFSGNQIANVSSYSKHPAAARVFAMFLGSKEGAEALYKTTGKLPALKEQYASEVPGLSDDVLLQGVAAQAAFSKPMPSIPEMANWWDPAKNMIVNVWDGLMSPEEAQKKAVEDFEALQSGAGK</sequence>
<dbReference type="InterPro" id="IPR006061">
    <property type="entry name" value="SBP_1_CS"/>
</dbReference>
<keyword evidence="4 6" id="KW-0732">Signal</keyword>
<dbReference type="PROSITE" id="PS01037">
    <property type="entry name" value="SBP_BACTERIAL_1"/>
    <property type="match status" value="1"/>
</dbReference>
<evidence type="ECO:0000256" key="3">
    <source>
        <dbReference type="ARBA" id="ARBA00022597"/>
    </source>
</evidence>
<keyword evidence="6" id="KW-1003">Cell membrane</keyword>
<dbReference type="PRINTS" id="PR00181">
    <property type="entry name" value="MALTOSEBP"/>
</dbReference>
<proteinExistence type="inferred from homology"/>
<dbReference type="SUPFAM" id="SSF53850">
    <property type="entry name" value="Periplasmic binding protein-like II"/>
    <property type="match status" value="1"/>
</dbReference>
<dbReference type="InterPro" id="IPR006059">
    <property type="entry name" value="SBP"/>
</dbReference>
<evidence type="ECO:0000256" key="2">
    <source>
        <dbReference type="ARBA" id="ARBA00022448"/>
    </source>
</evidence>
<keyword evidence="2 6" id="KW-0813">Transport</keyword>
<dbReference type="RefSeq" id="WP_088002710.1">
    <property type="nucleotide sequence ID" value="NZ_BMHB01000001.1"/>
</dbReference>
<accession>A0A8J3ABK8</accession>
<comment type="similarity">
    <text evidence="1 6">Belongs to the bacterial solute-binding protein 1 family.</text>
</comment>
<name>A0A8J3ABK8_9BACI</name>
<evidence type="ECO:0000313" key="7">
    <source>
        <dbReference type="EMBL" id="GGI10093.1"/>
    </source>
</evidence>
<evidence type="ECO:0000256" key="5">
    <source>
        <dbReference type="ARBA" id="ARBA00030303"/>
    </source>
</evidence>
<feature type="signal peptide" evidence="6">
    <location>
        <begin position="1"/>
        <end position="21"/>
    </location>
</feature>
<dbReference type="Proteomes" id="UP000626244">
    <property type="component" value="Unassembled WGS sequence"/>
</dbReference>
<evidence type="ECO:0000256" key="4">
    <source>
        <dbReference type="ARBA" id="ARBA00022729"/>
    </source>
</evidence>
<dbReference type="Gene3D" id="3.40.190.10">
    <property type="entry name" value="Periplasmic binding protein-like II"/>
    <property type="match status" value="2"/>
</dbReference>
<keyword evidence="6" id="KW-0449">Lipoprotein</keyword>
<dbReference type="InterPro" id="IPR006060">
    <property type="entry name" value="Maltose/Cyclodextrin-bd"/>
</dbReference>
<keyword evidence="6" id="KW-0472">Membrane</keyword>
<dbReference type="GO" id="GO:0055052">
    <property type="term" value="C:ATP-binding cassette (ABC) transporter complex, substrate-binding subunit-containing"/>
    <property type="evidence" value="ECO:0007669"/>
    <property type="project" value="TreeGrafter"/>
</dbReference>
<dbReference type="EMBL" id="BMHB01000001">
    <property type="protein sequence ID" value="GGI10093.1"/>
    <property type="molecule type" value="Genomic_DNA"/>
</dbReference>
<dbReference type="PANTHER" id="PTHR30061">
    <property type="entry name" value="MALTOSE-BINDING PERIPLASMIC PROTEIN"/>
    <property type="match status" value="1"/>
</dbReference>
<evidence type="ECO:0000256" key="6">
    <source>
        <dbReference type="RuleBase" id="RU365005"/>
    </source>
</evidence>